<evidence type="ECO:0000256" key="2">
    <source>
        <dbReference type="ARBA" id="ARBA00022448"/>
    </source>
</evidence>
<dbReference type="PANTHER" id="PTHR33799:SF1">
    <property type="entry name" value="PTS SYSTEM MANNOSE-SPECIFIC EIIAB COMPONENT-RELATED"/>
    <property type="match status" value="1"/>
</dbReference>
<proteinExistence type="predicted"/>
<accession>A0A173SV77</accession>
<dbReference type="Proteomes" id="UP000095598">
    <property type="component" value="Unassembled WGS sequence"/>
</dbReference>
<sequence length="153" mass="16875">MKCYKPEKVNKDLPGIILLSHGPFAVSLVDTAKMLFGESENIAAYSLEPGDDIDKYREAFVETINEFPEGSMILVDLFGGTPCNQVMRHIQETEKPLEVVGGMNLPMLVNAVLAREGISGKDFSLDTVENGKNGIFRVDTEGFLSDDEDEDDE</sequence>
<evidence type="ECO:0000259" key="8">
    <source>
        <dbReference type="PROSITE" id="PS51096"/>
    </source>
</evidence>
<dbReference type="EMBL" id="CYXT01000010">
    <property type="protein sequence ID" value="CUM94584.1"/>
    <property type="molecule type" value="Genomic_DNA"/>
</dbReference>
<keyword evidence="7" id="KW-0418">Kinase</keyword>
<keyword evidence="3" id="KW-0963">Cytoplasm</keyword>
<evidence type="ECO:0000256" key="1">
    <source>
        <dbReference type="ARBA" id="ARBA00004496"/>
    </source>
</evidence>
<dbReference type="SUPFAM" id="SSF53062">
    <property type="entry name" value="PTS system fructose IIA component-like"/>
    <property type="match status" value="1"/>
</dbReference>
<evidence type="ECO:0000256" key="3">
    <source>
        <dbReference type="ARBA" id="ARBA00022490"/>
    </source>
</evidence>
<dbReference type="InterPro" id="IPR051471">
    <property type="entry name" value="Bacterial_PTS_sugar_comp"/>
</dbReference>
<gene>
    <name evidence="9" type="primary">manX_8</name>
    <name evidence="9" type="ORF">ERS852425_01625</name>
</gene>
<dbReference type="PROSITE" id="PS51096">
    <property type="entry name" value="PTS_EIIA_TYPE_4"/>
    <property type="match status" value="1"/>
</dbReference>
<dbReference type="GO" id="GO:0009401">
    <property type="term" value="P:phosphoenolpyruvate-dependent sugar phosphotransferase system"/>
    <property type="evidence" value="ECO:0007669"/>
    <property type="project" value="UniProtKB-KW"/>
</dbReference>
<protein>
    <submittedName>
        <fullName evidence="9">EIIAB-Man</fullName>
    </submittedName>
</protein>
<evidence type="ECO:0000256" key="7">
    <source>
        <dbReference type="ARBA" id="ARBA00022777"/>
    </source>
</evidence>
<name>A0A173SV77_ANAHA</name>
<evidence type="ECO:0000313" key="10">
    <source>
        <dbReference type="Proteomes" id="UP000095598"/>
    </source>
</evidence>
<dbReference type="GO" id="GO:0016301">
    <property type="term" value="F:kinase activity"/>
    <property type="evidence" value="ECO:0007669"/>
    <property type="project" value="UniProtKB-KW"/>
</dbReference>
<keyword evidence="5" id="KW-0808">Transferase</keyword>
<evidence type="ECO:0000313" key="9">
    <source>
        <dbReference type="EMBL" id="CUM94584.1"/>
    </source>
</evidence>
<keyword evidence="2" id="KW-0813">Transport</keyword>
<dbReference type="RefSeq" id="WP_055258626.1">
    <property type="nucleotide sequence ID" value="NZ_CAXSPF010000001.1"/>
</dbReference>
<dbReference type="InterPro" id="IPR004701">
    <property type="entry name" value="PTS_EIIA_man-typ"/>
</dbReference>
<feature type="domain" description="PTS EIIA type-4" evidence="8">
    <location>
        <begin position="13"/>
        <end position="135"/>
    </location>
</feature>
<comment type="subcellular location">
    <subcellularLocation>
        <location evidence="1">Cytoplasm</location>
    </subcellularLocation>
</comment>
<dbReference type="GO" id="GO:0016020">
    <property type="term" value="C:membrane"/>
    <property type="evidence" value="ECO:0007669"/>
    <property type="project" value="InterPro"/>
</dbReference>
<dbReference type="CDD" id="cd00006">
    <property type="entry name" value="PTS_IIA_man"/>
    <property type="match status" value="1"/>
</dbReference>
<keyword evidence="4" id="KW-0762">Sugar transport</keyword>
<dbReference type="PANTHER" id="PTHR33799">
    <property type="entry name" value="PTS PERMEASE-RELATED-RELATED"/>
    <property type="match status" value="1"/>
</dbReference>
<keyword evidence="6" id="KW-0598">Phosphotransferase system</keyword>
<evidence type="ECO:0000256" key="5">
    <source>
        <dbReference type="ARBA" id="ARBA00022679"/>
    </source>
</evidence>
<dbReference type="Pfam" id="PF03610">
    <property type="entry name" value="EIIA-man"/>
    <property type="match status" value="1"/>
</dbReference>
<reference evidence="9 10" key="1">
    <citation type="submission" date="2015-09" db="EMBL/GenBank/DDBJ databases">
        <authorList>
            <consortium name="Pathogen Informatics"/>
        </authorList>
    </citation>
    <scope>NUCLEOTIDE SEQUENCE [LARGE SCALE GENOMIC DNA]</scope>
    <source>
        <strain evidence="9 10">2789STDY5608868</strain>
    </source>
</reference>
<dbReference type="InterPro" id="IPR033887">
    <property type="entry name" value="PTS_IIA_man"/>
</dbReference>
<organism evidence="9 10">
    <name type="scientific">Anaerostipes hadrus</name>
    <dbReference type="NCBI Taxonomy" id="649756"/>
    <lineage>
        <taxon>Bacteria</taxon>
        <taxon>Bacillati</taxon>
        <taxon>Bacillota</taxon>
        <taxon>Clostridia</taxon>
        <taxon>Lachnospirales</taxon>
        <taxon>Lachnospiraceae</taxon>
        <taxon>Anaerostipes</taxon>
    </lineage>
</organism>
<dbReference type="AlphaFoldDB" id="A0A173SV77"/>
<evidence type="ECO:0000256" key="4">
    <source>
        <dbReference type="ARBA" id="ARBA00022597"/>
    </source>
</evidence>
<dbReference type="GO" id="GO:0005737">
    <property type="term" value="C:cytoplasm"/>
    <property type="evidence" value="ECO:0007669"/>
    <property type="project" value="UniProtKB-SubCell"/>
</dbReference>
<dbReference type="InterPro" id="IPR036662">
    <property type="entry name" value="PTS_EIIA_man-typ_sf"/>
</dbReference>
<dbReference type="Gene3D" id="3.40.50.510">
    <property type="entry name" value="Phosphotransferase system, mannose-type IIA component"/>
    <property type="match status" value="1"/>
</dbReference>
<evidence type="ECO:0000256" key="6">
    <source>
        <dbReference type="ARBA" id="ARBA00022683"/>
    </source>
</evidence>